<organism evidence="1 2">
    <name type="scientific">Candidatus Falkowbacteria bacterium GW2011_GWF2_39_8</name>
    <dbReference type="NCBI Taxonomy" id="1618642"/>
    <lineage>
        <taxon>Bacteria</taxon>
        <taxon>Candidatus Falkowiibacteriota</taxon>
    </lineage>
</organism>
<proteinExistence type="predicted"/>
<evidence type="ECO:0000313" key="2">
    <source>
        <dbReference type="Proteomes" id="UP000034137"/>
    </source>
</evidence>
<protein>
    <submittedName>
        <fullName evidence="1">Uncharacterized protein</fullName>
    </submittedName>
</protein>
<dbReference type="AlphaFoldDB" id="A0A0G0T100"/>
<dbReference type="Proteomes" id="UP000034137">
    <property type="component" value="Unassembled WGS sequence"/>
</dbReference>
<reference evidence="1 2" key="1">
    <citation type="journal article" date="2015" name="Nature">
        <title>rRNA introns, odd ribosomes, and small enigmatic genomes across a large radiation of phyla.</title>
        <authorList>
            <person name="Brown C.T."/>
            <person name="Hug L.A."/>
            <person name="Thomas B.C."/>
            <person name="Sharon I."/>
            <person name="Castelle C.J."/>
            <person name="Singh A."/>
            <person name="Wilkins M.J."/>
            <person name="Williams K.H."/>
            <person name="Banfield J.F."/>
        </authorList>
    </citation>
    <scope>NUCLEOTIDE SEQUENCE [LARGE SCALE GENOMIC DNA]</scope>
</reference>
<gene>
    <name evidence="1" type="ORF">UT64_C0057G0007</name>
</gene>
<dbReference type="Gene3D" id="3.40.50.2020">
    <property type="match status" value="1"/>
</dbReference>
<accession>A0A0G0T100</accession>
<dbReference type="SUPFAM" id="SSF53271">
    <property type="entry name" value="PRTase-like"/>
    <property type="match status" value="1"/>
</dbReference>
<evidence type="ECO:0000313" key="1">
    <source>
        <dbReference type="EMBL" id="KKR31537.1"/>
    </source>
</evidence>
<name>A0A0G0T100_9BACT</name>
<dbReference type="InterPro" id="IPR029057">
    <property type="entry name" value="PRTase-like"/>
</dbReference>
<sequence length="270" mass="30815">MPLTHYYPMIVPLYRERYLQTIWNAEKQVNQNEGWTLKNKTWAPWFYNMRPVGDSPELFYDVCDVMAELTEKYPEVNLLTAVEMAGLLPVGGTSIVRSGNGQPVRIAYTRPLPTKVKTPEEAVIVLNELSTDVAGYGQKDFVEGRLIDGDNIGIFDDMANDLGSKLIARLIVLWYAEQIGCSVQCDHIFYFLNRNLKTLQTIADFPNHSNSTLKPANLKVDYVIEFIEALPLLEKVMAPAEYRVICDFQERPEHFQDVDVQKEVLALAHK</sequence>
<comment type="caution">
    <text evidence="1">The sequence shown here is derived from an EMBL/GenBank/DDBJ whole genome shotgun (WGS) entry which is preliminary data.</text>
</comment>
<dbReference type="EMBL" id="LBXO01000057">
    <property type="protein sequence ID" value="KKR31537.1"/>
    <property type="molecule type" value="Genomic_DNA"/>
</dbReference>